<evidence type="ECO:0008006" key="3">
    <source>
        <dbReference type="Google" id="ProtNLM"/>
    </source>
</evidence>
<protein>
    <recommendedName>
        <fullName evidence="3">Thermopsin</fullName>
    </recommendedName>
</protein>
<sequence>MRKYLVIGVSLFLLALISLNVSAITASQLGANQIVNTVNNSTDWAGVAYSVEWWTDGIFNHWGPVLSASDYIYVGNLSLAYVSTPGYSYPDEVAIWVGLSPAKIGYDYGASSGQEQSSFVQAGYIIGITSSNSYYILYFVFTIDNGNILNDYETYVPAVAGVTHLDVSLSNLENGTAMAQFFVFYSNGATWTTKVYESIPWTHTGAAMSIVEAPESSSGFRYELPYLSGGMINFNFEYIGQDGNEHVGPSTNPSGTIYADVYQLGSSSAYNGAFAEIYNGWPYSSYGGWNYLYQFTYSWLGDTTYGL</sequence>
<evidence type="ECO:0000313" key="2">
    <source>
        <dbReference type="Proteomes" id="UP000003980"/>
    </source>
</evidence>
<dbReference type="RefSeq" id="WP_009074669.1">
    <property type="nucleotide sequence ID" value="NZ_JH597770.1"/>
</dbReference>
<dbReference type="AlphaFoldDB" id="H2C878"/>
<reference evidence="1 2" key="1">
    <citation type="submission" date="2012-01" db="EMBL/GenBank/DDBJ databases">
        <title>Improved High-Quality Draft sequence of Metallosphaera yellowstonensis MK1.</title>
        <authorList>
            <consortium name="US DOE Joint Genome Institute"/>
            <person name="Lucas S."/>
            <person name="Han J."/>
            <person name="Cheng J.-F."/>
            <person name="Goodwin L."/>
            <person name="Pitluck S."/>
            <person name="Peters L."/>
            <person name="Teshima H."/>
            <person name="Detter J.C."/>
            <person name="Han C."/>
            <person name="Tapia R."/>
            <person name="Land M."/>
            <person name="Hauser L."/>
            <person name="Kyrpides N."/>
            <person name="Kozubal M."/>
            <person name="Macur R.E."/>
            <person name="Jay Z."/>
            <person name="Inskeep W."/>
            <person name="Woyke T."/>
        </authorList>
    </citation>
    <scope>NUCLEOTIDE SEQUENCE [LARGE SCALE GENOMIC DNA]</scope>
    <source>
        <strain evidence="1 2">MK1</strain>
    </source>
</reference>
<gene>
    <name evidence="1" type="ORF">MetMK1DRAFT_00027840</name>
</gene>
<dbReference type="OrthoDB" id="43868at2157"/>
<organism evidence="1 2">
    <name type="scientific">Metallosphaera yellowstonensis MK1</name>
    <dbReference type="NCBI Taxonomy" id="671065"/>
    <lineage>
        <taxon>Archaea</taxon>
        <taxon>Thermoproteota</taxon>
        <taxon>Thermoprotei</taxon>
        <taxon>Sulfolobales</taxon>
        <taxon>Sulfolobaceae</taxon>
        <taxon>Metallosphaera</taxon>
    </lineage>
</organism>
<dbReference type="STRING" id="671065.MetMK1DRAFT_00027840"/>
<dbReference type="Proteomes" id="UP000003980">
    <property type="component" value="Unassembled WGS sequence"/>
</dbReference>
<dbReference type="EMBL" id="JH597770">
    <property type="protein sequence ID" value="EHP68354.1"/>
    <property type="molecule type" value="Genomic_DNA"/>
</dbReference>
<keyword evidence="2" id="KW-1185">Reference proteome</keyword>
<name>H2C878_9CREN</name>
<dbReference type="HOGENOM" id="CLU_079810_0_0_2"/>
<dbReference type="eggNOG" id="arCOG08511">
    <property type="taxonomic scope" value="Archaea"/>
</dbReference>
<proteinExistence type="predicted"/>
<accession>H2C878</accession>
<evidence type="ECO:0000313" key="1">
    <source>
        <dbReference type="EMBL" id="EHP68354.1"/>
    </source>
</evidence>